<dbReference type="InterPro" id="IPR003599">
    <property type="entry name" value="Ig_sub"/>
</dbReference>
<evidence type="ECO:0000256" key="1">
    <source>
        <dbReference type="SAM" id="MobiDB-lite"/>
    </source>
</evidence>
<dbReference type="InterPro" id="IPR003598">
    <property type="entry name" value="Ig_sub2"/>
</dbReference>
<gene>
    <name evidence="3" type="ORF">Q5P01_000861</name>
</gene>
<dbReference type="PROSITE" id="PS50835">
    <property type="entry name" value="IG_LIKE"/>
    <property type="match status" value="1"/>
</dbReference>
<evidence type="ECO:0000259" key="2">
    <source>
        <dbReference type="PROSITE" id="PS50835"/>
    </source>
</evidence>
<dbReference type="Pfam" id="PF13895">
    <property type="entry name" value="Ig_2"/>
    <property type="match status" value="1"/>
</dbReference>
<dbReference type="Proteomes" id="UP001187415">
    <property type="component" value="Unassembled WGS sequence"/>
</dbReference>
<comment type="caution">
    <text evidence="3">The sequence shown here is derived from an EMBL/GenBank/DDBJ whole genome shotgun (WGS) entry which is preliminary data.</text>
</comment>
<dbReference type="SMART" id="SM00409">
    <property type="entry name" value="IG"/>
    <property type="match status" value="1"/>
</dbReference>
<dbReference type="InterPro" id="IPR013783">
    <property type="entry name" value="Ig-like_fold"/>
</dbReference>
<dbReference type="CDD" id="cd00096">
    <property type="entry name" value="Ig"/>
    <property type="match status" value="1"/>
</dbReference>
<evidence type="ECO:0000313" key="3">
    <source>
        <dbReference type="EMBL" id="KAK2813258.1"/>
    </source>
</evidence>
<dbReference type="PANTHER" id="PTHR46013">
    <property type="entry name" value="VASCULAR CELL ADHESION MOLECULE 1"/>
    <property type="match status" value="1"/>
</dbReference>
<feature type="compositionally biased region" description="Basic residues" evidence="1">
    <location>
        <begin position="1"/>
        <end position="10"/>
    </location>
</feature>
<evidence type="ECO:0000313" key="4">
    <source>
        <dbReference type="Proteomes" id="UP001187415"/>
    </source>
</evidence>
<reference evidence="3" key="1">
    <citation type="submission" date="2023-07" db="EMBL/GenBank/DDBJ databases">
        <title>Chromosome-level Genome Assembly of Striped Snakehead (Channa striata).</title>
        <authorList>
            <person name="Liu H."/>
        </authorList>
    </citation>
    <scope>NUCLEOTIDE SEQUENCE</scope>
    <source>
        <strain evidence="3">Gz</strain>
        <tissue evidence="3">Muscle</tissue>
    </source>
</reference>
<dbReference type="SUPFAM" id="SSF48726">
    <property type="entry name" value="Immunoglobulin"/>
    <property type="match status" value="1"/>
</dbReference>
<protein>
    <recommendedName>
        <fullName evidence="2">Ig-like domain-containing protein</fullName>
    </recommendedName>
</protein>
<dbReference type="InterPro" id="IPR007110">
    <property type="entry name" value="Ig-like_dom"/>
</dbReference>
<proteinExistence type="predicted"/>
<name>A0AA88ICY5_CHASR</name>
<keyword evidence="4" id="KW-1185">Reference proteome</keyword>
<dbReference type="PANTHER" id="PTHR46013:SF4">
    <property type="entry name" value="B-CELL RECEPTOR CD22-RELATED"/>
    <property type="match status" value="1"/>
</dbReference>
<dbReference type="AlphaFoldDB" id="A0AA88ICY5"/>
<organism evidence="3 4">
    <name type="scientific">Channa striata</name>
    <name type="common">Snakehead murrel</name>
    <name type="synonym">Ophicephalus striatus</name>
    <dbReference type="NCBI Taxonomy" id="64152"/>
    <lineage>
        <taxon>Eukaryota</taxon>
        <taxon>Metazoa</taxon>
        <taxon>Chordata</taxon>
        <taxon>Craniata</taxon>
        <taxon>Vertebrata</taxon>
        <taxon>Euteleostomi</taxon>
        <taxon>Actinopterygii</taxon>
        <taxon>Neopterygii</taxon>
        <taxon>Teleostei</taxon>
        <taxon>Neoteleostei</taxon>
        <taxon>Acanthomorphata</taxon>
        <taxon>Anabantaria</taxon>
        <taxon>Anabantiformes</taxon>
        <taxon>Channoidei</taxon>
        <taxon>Channidae</taxon>
        <taxon>Channa</taxon>
    </lineage>
</organism>
<dbReference type="SMART" id="SM00408">
    <property type="entry name" value="IGc2"/>
    <property type="match status" value="1"/>
</dbReference>
<sequence length="115" mass="12777">MHDQRGKKKAHTECTSDELNCAQPGDFRPSKGSLSVSESSAQIVEGSSVNLSCSSDSNPAANYTWYKKNQTEINQEPQLVFSSIQSSDSGQYYCTVENELGRRRSEDVFINVECE</sequence>
<dbReference type="InterPro" id="IPR036179">
    <property type="entry name" value="Ig-like_dom_sf"/>
</dbReference>
<dbReference type="EMBL" id="JAUPFM010000100">
    <property type="protein sequence ID" value="KAK2813258.1"/>
    <property type="molecule type" value="Genomic_DNA"/>
</dbReference>
<feature type="region of interest" description="Disordered" evidence="1">
    <location>
        <begin position="1"/>
        <end position="39"/>
    </location>
</feature>
<feature type="domain" description="Ig-like" evidence="2">
    <location>
        <begin position="29"/>
        <end position="111"/>
    </location>
</feature>
<accession>A0AA88ICY5</accession>
<dbReference type="Gene3D" id="2.60.40.10">
    <property type="entry name" value="Immunoglobulins"/>
    <property type="match status" value="1"/>
</dbReference>